<accession>A0ACB9YMK0</accession>
<dbReference type="Proteomes" id="UP001497700">
    <property type="component" value="Unassembled WGS sequence"/>
</dbReference>
<organism evidence="1 2">
    <name type="scientific">Hypoxylon rubiginosum</name>
    <dbReference type="NCBI Taxonomy" id="110542"/>
    <lineage>
        <taxon>Eukaryota</taxon>
        <taxon>Fungi</taxon>
        <taxon>Dikarya</taxon>
        <taxon>Ascomycota</taxon>
        <taxon>Pezizomycotina</taxon>
        <taxon>Sordariomycetes</taxon>
        <taxon>Xylariomycetidae</taxon>
        <taxon>Xylariales</taxon>
        <taxon>Hypoxylaceae</taxon>
        <taxon>Hypoxylon</taxon>
    </lineage>
</organism>
<sequence length="604" mass="66549">MNWTEGNLSRHSRGKQRNELLARQKQHFAKVRNGLPKGSAKQSPISISFLGSHHPQAIRRQSDSADIPSRPASRPASSPFFVEKQKRTRALPDSPQNRSSIREKKRRLLGKVDWVGLDLQQPIDITFPGQHQAATGSRWSKVNHPRARPMQKRREAKGSPRFEAPQPVITHPLRIQIGSQEIQPSWGAASQLSTRRYSLAPRPLASSSLRSNTISSPEPSQARQLYVTAGGSSELSQIYKGGRDGTARENGGAYLKTPVKPLIPDEPTRIAFASSVIHEPAPRRANDFLVLEWSPSSSEDRGSMQVEVERSPRPVPLSQNADQERWKRLAMGSSDYIQGESSTNSQAETKSQVGIPSANSGTSALSSHFERGPPSYDFSSELGISASYQDFDPTISNEAEKDTQPAAREINDQLLKPEQRLNQPQKEVQPVDDDSAWMKFAFDGDSDQVEEKAFEEAAHQAAAELHRFGSSTGFANAPESVTAPETDTTFGNVREKREFTSPETSSESHMATHGTVISESATSNMATVGSTQVEESESRFRFAMPRTFVGKLVDSNATAQGPPLLSHGGGKRRGRPKKKAADGRTDIRRLPDFDGDPIEEFEED</sequence>
<reference evidence="1 2" key="1">
    <citation type="journal article" date="2022" name="New Phytol.">
        <title>Ecological generalism drives hyperdiversity of secondary metabolite gene clusters in xylarialean endophytes.</title>
        <authorList>
            <person name="Franco M.E.E."/>
            <person name="Wisecaver J.H."/>
            <person name="Arnold A.E."/>
            <person name="Ju Y.M."/>
            <person name="Slot J.C."/>
            <person name="Ahrendt S."/>
            <person name="Moore L.P."/>
            <person name="Eastman K.E."/>
            <person name="Scott K."/>
            <person name="Konkel Z."/>
            <person name="Mondo S.J."/>
            <person name="Kuo A."/>
            <person name="Hayes R.D."/>
            <person name="Haridas S."/>
            <person name="Andreopoulos B."/>
            <person name="Riley R."/>
            <person name="LaButti K."/>
            <person name="Pangilinan J."/>
            <person name="Lipzen A."/>
            <person name="Amirebrahimi M."/>
            <person name="Yan J."/>
            <person name="Adam C."/>
            <person name="Keymanesh K."/>
            <person name="Ng V."/>
            <person name="Louie K."/>
            <person name="Northen T."/>
            <person name="Drula E."/>
            <person name="Henrissat B."/>
            <person name="Hsieh H.M."/>
            <person name="Youens-Clark K."/>
            <person name="Lutzoni F."/>
            <person name="Miadlikowska J."/>
            <person name="Eastwood D.C."/>
            <person name="Hamelin R.C."/>
            <person name="Grigoriev I.V."/>
            <person name="U'Ren J.M."/>
        </authorList>
    </citation>
    <scope>NUCLEOTIDE SEQUENCE [LARGE SCALE GENOMIC DNA]</scope>
    <source>
        <strain evidence="1 2">CBS 119005</strain>
    </source>
</reference>
<protein>
    <submittedName>
        <fullName evidence="1">Uncharacterized protein</fullName>
    </submittedName>
</protein>
<evidence type="ECO:0000313" key="2">
    <source>
        <dbReference type="Proteomes" id="UP001497700"/>
    </source>
</evidence>
<gene>
    <name evidence="1" type="ORF">F4820DRAFT_437028</name>
</gene>
<keyword evidence="2" id="KW-1185">Reference proteome</keyword>
<dbReference type="EMBL" id="MU393589">
    <property type="protein sequence ID" value="KAI4860351.1"/>
    <property type="molecule type" value="Genomic_DNA"/>
</dbReference>
<comment type="caution">
    <text evidence="1">The sequence shown here is derived from an EMBL/GenBank/DDBJ whole genome shotgun (WGS) entry which is preliminary data.</text>
</comment>
<proteinExistence type="predicted"/>
<name>A0ACB9YMK0_9PEZI</name>
<evidence type="ECO:0000313" key="1">
    <source>
        <dbReference type="EMBL" id="KAI4860351.1"/>
    </source>
</evidence>